<protein>
    <recommendedName>
        <fullName evidence="4">PRC-barrel</fullName>
    </recommendedName>
</protein>
<dbReference type="Proteomes" id="UP000239504">
    <property type="component" value="Unassembled WGS sequence"/>
</dbReference>
<proteinExistence type="predicted"/>
<feature type="transmembrane region" description="Helical" evidence="1">
    <location>
        <begin position="55"/>
        <end position="74"/>
    </location>
</feature>
<name>A0A2S7JZF2_9PROT</name>
<evidence type="ECO:0000313" key="3">
    <source>
        <dbReference type="Proteomes" id="UP000239504"/>
    </source>
</evidence>
<evidence type="ECO:0000313" key="2">
    <source>
        <dbReference type="EMBL" id="PQA85641.1"/>
    </source>
</evidence>
<sequence length="80" mass="8622">MTDVIQWTASLSAIVAASLIAAHISQKVTGIAFIIFTASSLMWVYFGAAENDHGLVVQNVVLTGINLLGIYRYLIRSKPA</sequence>
<keyword evidence="1" id="KW-0812">Transmembrane</keyword>
<comment type="caution">
    <text evidence="2">The sequence shown here is derived from an EMBL/GenBank/DDBJ whole genome shotgun (WGS) entry which is preliminary data.</text>
</comment>
<organism evidence="2 3">
    <name type="scientific">Hyphococcus luteus</name>
    <dbReference type="NCBI Taxonomy" id="2058213"/>
    <lineage>
        <taxon>Bacteria</taxon>
        <taxon>Pseudomonadati</taxon>
        <taxon>Pseudomonadota</taxon>
        <taxon>Alphaproteobacteria</taxon>
        <taxon>Parvularculales</taxon>
        <taxon>Parvularculaceae</taxon>
        <taxon>Hyphococcus</taxon>
    </lineage>
</organism>
<keyword evidence="1" id="KW-0472">Membrane</keyword>
<dbReference type="OrthoDB" id="7619970at2"/>
<keyword evidence="1" id="KW-1133">Transmembrane helix</keyword>
<feature type="transmembrane region" description="Helical" evidence="1">
    <location>
        <begin position="6"/>
        <end position="24"/>
    </location>
</feature>
<dbReference type="AlphaFoldDB" id="A0A2S7JZF2"/>
<dbReference type="EMBL" id="PJCH01000017">
    <property type="protein sequence ID" value="PQA85641.1"/>
    <property type="molecule type" value="Genomic_DNA"/>
</dbReference>
<reference evidence="2 3" key="1">
    <citation type="submission" date="2017-12" db="EMBL/GenBank/DDBJ databases">
        <authorList>
            <person name="Hurst M.R.H."/>
        </authorList>
    </citation>
    <scope>NUCLEOTIDE SEQUENCE [LARGE SCALE GENOMIC DNA]</scope>
    <source>
        <strain evidence="2 3">SY-3-19</strain>
    </source>
</reference>
<gene>
    <name evidence="2" type="ORF">CW354_22185</name>
</gene>
<evidence type="ECO:0008006" key="4">
    <source>
        <dbReference type="Google" id="ProtNLM"/>
    </source>
</evidence>
<dbReference type="RefSeq" id="WP_104832281.1">
    <property type="nucleotide sequence ID" value="NZ_PJCH01000017.1"/>
</dbReference>
<keyword evidence="3" id="KW-1185">Reference proteome</keyword>
<feature type="transmembrane region" description="Helical" evidence="1">
    <location>
        <begin position="31"/>
        <end position="49"/>
    </location>
</feature>
<evidence type="ECO:0000256" key="1">
    <source>
        <dbReference type="SAM" id="Phobius"/>
    </source>
</evidence>
<accession>A0A2S7JZF2</accession>